<organism evidence="2 3">
    <name type="scientific">Nocardioides anomalus</name>
    <dbReference type="NCBI Taxonomy" id="2712223"/>
    <lineage>
        <taxon>Bacteria</taxon>
        <taxon>Bacillati</taxon>
        <taxon>Actinomycetota</taxon>
        <taxon>Actinomycetes</taxon>
        <taxon>Propionibacteriales</taxon>
        <taxon>Nocardioidaceae</taxon>
        <taxon>Nocardioides</taxon>
    </lineage>
</organism>
<proteinExistence type="predicted"/>
<sequence>MNPSTRLAPALDERLTGLPAVPPEHYLGAGRRAVRRRRVRRTAVAGVLVAGVVAAGAALLPGGGPEAAVERPPAVAARPAPAGPSWSTLRVEDGVGGIDSFTTSAIPSWASEYGNHGPAAIAPDGRLWVAPDATVVRTIADPVVGDPAVTHSYAVEAQVEGSRVWSFVYQEEGVPGTFGRLDDPGRWTVDFGIWAENEAAGVTDAPGVAERLASFADTRSADLVPGPGVTMVRQVAGVALPGRPLRARRVAAQVLVQGQTWFVLGVGKRDAVDYYEAYDATSVGADDLDGFVAFLSEDA</sequence>
<dbReference type="Proteomes" id="UP000502996">
    <property type="component" value="Chromosome"/>
</dbReference>
<keyword evidence="1" id="KW-0812">Transmembrane</keyword>
<dbReference type="RefSeq" id="WP_165238213.1">
    <property type="nucleotide sequence ID" value="NZ_CP049257.1"/>
</dbReference>
<protein>
    <submittedName>
        <fullName evidence="2">Uncharacterized protein</fullName>
    </submittedName>
</protein>
<dbReference type="EMBL" id="CP049257">
    <property type="protein sequence ID" value="QIG45535.1"/>
    <property type="molecule type" value="Genomic_DNA"/>
</dbReference>
<reference evidence="2 3" key="1">
    <citation type="submission" date="2020-02" db="EMBL/GenBank/DDBJ databases">
        <title>Full genome sequence of Nocardioides sp. R-3366.</title>
        <authorList>
            <person name="Im W.-T."/>
        </authorList>
    </citation>
    <scope>NUCLEOTIDE SEQUENCE [LARGE SCALE GENOMIC DNA]</scope>
    <source>
        <strain evidence="2 3">R-3366</strain>
    </source>
</reference>
<dbReference type="KEGG" id="nano:G5V58_24795"/>
<keyword evidence="3" id="KW-1185">Reference proteome</keyword>
<evidence type="ECO:0000313" key="2">
    <source>
        <dbReference type="EMBL" id="QIG45535.1"/>
    </source>
</evidence>
<gene>
    <name evidence="2" type="ORF">G5V58_24795</name>
</gene>
<evidence type="ECO:0000313" key="3">
    <source>
        <dbReference type="Proteomes" id="UP000502996"/>
    </source>
</evidence>
<keyword evidence="1" id="KW-1133">Transmembrane helix</keyword>
<accession>A0A6G6WKB4</accession>
<dbReference type="AlphaFoldDB" id="A0A6G6WKB4"/>
<feature type="transmembrane region" description="Helical" evidence="1">
    <location>
        <begin position="42"/>
        <end position="63"/>
    </location>
</feature>
<evidence type="ECO:0000256" key="1">
    <source>
        <dbReference type="SAM" id="Phobius"/>
    </source>
</evidence>
<name>A0A6G6WKB4_9ACTN</name>
<keyword evidence="1" id="KW-0472">Membrane</keyword>